<evidence type="ECO:0000256" key="1">
    <source>
        <dbReference type="SAM" id="Phobius"/>
    </source>
</evidence>
<name>A0ABV0JAS7_9CYAN</name>
<comment type="caution">
    <text evidence="2">The sequence shown here is derived from an EMBL/GenBank/DDBJ whole genome shotgun (WGS) entry which is preliminary data.</text>
</comment>
<keyword evidence="1" id="KW-1133">Transmembrane helix</keyword>
<sequence length="80" mass="9162">MIKSTPALMCFPEDLQRDRSLFKPQTAVLANFEQLSTLKRLARRTPKEISFNFISAAGYMVSHLAVLENFKILNYSDSLH</sequence>
<reference evidence="2 3" key="1">
    <citation type="submission" date="2022-04" db="EMBL/GenBank/DDBJ databases">
        <title>Positive selection, recombination, and allopatry shape intraspecific diversity of widespread and dominant cyanobacteria.</title>
        <authorList>
            <person name="Wei J."/>
            <person name="Shu W."/>
            <person name="Hu C."/>
        </authorList>
    </citation>
    <scope>NUCLEOTIDE SEQUENCE [LARGE SCALE GENOMIC DNA]</scope>
    <source>
        <strain evidence="2 3">GB2-A4</strain>
    </source>
</reference>
<proteinExistence type="predicted"/>
<keyword evidence="3" id="KW-1185">Reference proteome</keyword>
<dbReference type="Proteomes" id="UP001464891">
    <property type="component" value="Unassembled WGS sequence"/>
</dbReference>
<keyword evidence="1" id="KW-0812">Transmembrane</keyword>
<accession>A0ABV0JAS7</accession>
<organism evidence="2 3">
    <name type="scientific">Trichocoleus desertorum GB2-A4</name>
    <dbReference type="NCBI Taxonomy" id="2933944"/>
    <lineage>
        <taxon>Bacteria</taxon>
        <taxon>Bacillati</taxon>
        <taxon>Cyanobacteriota</taxon>
        <taxon>Cyanophyceae</taxon>
        <taxon>Leptolyngbyales</taxon>
        <taxon>Trichocoleusaceae</taxon>
        <taxon>Trichocoleus</taxon>
    </lineage>
</organism>
<gene>
    <name evidence="2" type="ORF">NC998_17430</name>
</gene>
<dbReference type="RefSeq" id="WP_190437463.1">
    <property type="nucleotide sequence ID" value="NZ_JAMPKM010000011.1"/>
</dbReference>
<feature type="transmembrane region" description="Helical" evidence="1">
    <location>
        <begin position="49"/>
        <end position="67"/>
    </location>
</feature>
<dbReference type="EMBL" id="JAMPKM010000011">
    <property type="protein sequence ID" value="MEP0818882.1"/>
    <property type="molecule type" value="Genomic_DNA"/>
</dbReference>
<protein>
    <submittedName>
        <fullName evidence="2">Uncharacterized protein</fullName>
    </submittedName>
</protein>
<evidence type="ECO:0000313" key="2">
    <source>
        <dbReference type="EMBL" id="MEP0818882.1"/>
    </source>
</evidence>
<evidence type="ECO:0000313" key="3">
    <source>
        <dbReference type="Proteomes" id="UP001464891"/>
    </source>
</evidence>
<keyword evidence="1" id="KW-0472">Membrane</keyword>